<dbReference type="InterPro" id="IPR019428">
    <property type="entry name" value="7TM_GPCR_serpentine_rcpt_Str"/>
</dbReference>
<keyword evidence="1" id="KW-0472">Membrane</keyword>
<dbReference type="Proteomes" id="UP000887575">
    <property type="component" value="Unassembled WGS sequence"/>
</dbReference>
<keyword evidence="1" id="KW-0812">Transmembrane</keyword>
<organism evidence="2 3">
    <name type="scientific">Mesorhabditis belari</name>
    <dbReference type="NCBI Taxonomy" id="2138241"/>
    <lineage>
        <taxon>Eukaryota</taxon>
        <taxon>Metazoa</taxon>
        <taxon>Ecdysozoa</taxon>
        <taxon>Nematoda</taxon>
        <taxon>Chromadorea</taxon>
        <taxon>Rhabditida</taxon>
        <taxon>Rhabditina</taxon>
        <taxon>Rhabditomorpha</taxon>
        <taxon>Rhabditoidea</taxon>
        <taxon>Rhabditidae</taxon>
        <taxon>Mesorhabditinae</taxon>
        <taxon>Mesorhabditis</taxon>
    </lineage>
</organism>
<dbReference type="AlphaFoldDB" id="A0AAF3EQW4"/>
<accession>A0AAF3EQW4</accession>
<evidence type="ECO:0000313" key="3">
    <source>
        <dbReference type="WBParaSite" id="MBELARI_LOCUS16284"/>
    </source>
</evidence>
<feature type="transmembrane region" description="Helical" evidence="1">
    <location>
        <begin position="153"/>
        <end position="177"/>
    </location>
</feature>
<protein>
    <submittedName>
        <fullName evidence="3">Uncharacterized protein</fullName>
    </submittedName>
</protein>
<sequence>MDSFKQTVALYTVGGSGTALNFVLLYLISTDKAAFIIDESGFLVFSKNLHKLGFWYSYVMTTVYIIAFEMSLSLLGIHCFYRYAKITGKYSSIFEKWYMILLVVIGYFVIAIIYGLNCALDMAGLAPVIFDYTPAMCTIWGGFIGLPLHEVAMYMPIMIASYSPAEALMVIFGFTAYRRRILKMVKLRSSDVSVRQLSEIRRPAISNLSIISNGNRSEITKKSEEISYSSNVKQ</sequence>
<dbReference type="WBParaSite" id="MBELARI_LOCUS16284">
    <property type="protein sequence ID" value="MBELARI_LOCUS16284"/>
    <property type="gene ID" value="MBELARI_LOCUS16284"/>
</dbReference>
<name>A0AAF3EQW4_9BILA</name>
<evidence type="ECO:0000313" key="2">
    <source>
        <dbReference type="Proteomes" id="UP000887575"/>
    </source>
</evidence>
<feature type="transmembrane region" description="Helical" evidence="1">
    <location>
        <begin position="97"/>
        <end position="116"/>
    </location>
</feature>
<proteinExistence type="predicted"/>
<reference evidence="3" key="1">
    <citation type="submission" date="2024-02" db="UniProtKB">
        <authorList>
            <consortium name="WormBaseParasite"/>
        </authorList>
    </citation>
    <scope>IDENTIFICATION</scope>
</reference>
<keyword evidence="1" id="KW-1133">Transmembrane helix</keyword>
<evidence type="ECO:0000256" key="1">
    <source>
        <dbReference type="SAM" id="Phobius"/>
    </source>
</evidence>
<feature type="transmembrane region" description="Helical" evidence="1">
    <location>
        <begin position="7"/>
        <end position="28"/>
    </location>
</feature>
<keyword evidence="2" id="KW-1185">Reference proteome</keyword>
<dbReference type="Pfam" id="PF10326">
    <property type="entry name" value="7TM_GPCR_Str"/>
    <property type="match status" value="1"/>
</dbReference>
<feature type="transmembrane region" description="Helical" evidence="1">
    <location>
        <begin position="55"/>
        <end position="77"/>
    </location>
</feature>